<dbReference type="EMBL" id="JACHGN010000001">
    <property type="protein sequence ID" value="MBB5130913.1"/>
    <property type="molecule type" value="Genomic_DNA"/>
</dbReference>
<gene>
    <name evidence="2" type="ORF">HNP84_000601</name>
</gene>
<keyword evidence="3" id="KW-1185">Reference proteome</keyword>
<dbReference type="AlphaFoldDB" id="A0A840NYY7"/>
<sequence>MGEPMVPNPRHARLKLLLAEAEERSHEVRQAYQRAFNAMRSRRVWTGPTAEKWTDELALQIHQLGQLAQRVMDAIDEEMHRHPALVPQSQADAIRRELAGRW</sequence>
<name>A0A840NYY7_9ACTN</name>
<keyword evidence="1" id="KW-0175">Coiled coil</keyword>
<accession>A0A840NYY7</accession>
<reference evidence="2 3" key="1">
    <citation type="submission" date="2020-08" db="EMBL/GenBank/DDBJ databases">
        <title>Genomic Encyclopedia of Type Strains, Phase IV (KMG-IV): sequencing the most valuable type-strain genomes for metagenomic binning, comparative biology and taxonomic classification.</title>
        <authorList>
            <person name="Goeker M."/>
        </authorList>
    </citation>
    <scope>NUCLEOTIDE SEQUENCE [LARGE SCALE GENOMIC DNA]</scope>
    <source>
        <strain evidence="2 3">DSM 45615</strain>
    </source>
</reference>
<dbReference type="Proteomes" id="UP000578449">
    <property type="component" value="Unassembled WGS sequence"/>
</dbReference>
<evidence type="ECO:0000313" key="2">
    <source>
        <dbReference type="EMBL" id="MBB5130913.1"/>
    </source>
</evidence>
<comment type="caution">
    <text evidence="2">The sequence shown here is derived from an EMBL/GenBank/DDBJ whole genome shotgun (WGS) entry which is preliminary data.</text>
</comment>
<feature type="coiled-coil region" evidence="1">
    <location>
        <begin position="11"/>
        <end position="38"/>
    </location>
</feature>
<dbReference type="RefSeq" id="WP_185047728.1">
    <property type="nucleotide sequence ID" value="NZ_BAABIX010000013.1"/>
</dbReference>
<organism evidence="2 3">
    <name type="scientific">Thermocatellispora tengchongensis</name>
    <dbReference type="NCBI Taxonomy" id="1073253"/>
    <lineage>
        <taxon>Bacteria</taxon>
        <taxon>Bacillati</taxon>
        <taxon>Actinomycetota</taxon>
        <taxon>Actinomycetes</taxon>
        <taxon>Streptosporangiales</taxon>
        <taxon>Streptosporangiaceae</taxon>
        <taxon>Thermocatellispora</taxon>
    </lineage>
</organism>
<evidence type="ECO:0000256" key="1">
    <source>
        <dbReference type="SAM" id="Coils"/>
    </source>
</evidence>
<protein>
    <submittedName>
        <fullName evidence="2">Tfp pilus assembly protein FimV</fullName>
    </submittedName>
</protein>
<evidence type="ECO:0000313" key="3">
    <source>
        <dbReference type="Proteomes" id="UP000578449"/>
    </source>
</evidence>
<proteinExistence type="predicted"/>